<evidence type="ECO:0000313" key="2">
    <source>
        <dbReference type="Proteomes" id="UP000799754"/>
    </source>
</evidence>
<dbReference type="EMBL" id="MU006707">
    <property type="protein sequence ID" value="KAF2630370.1"/>
    <property type="molecule type" value="Genomic_DNA"/>
</dbReference>
<accession>A0ACB6S9W4</accession>
<keyword evidence="2" id="KW-1185">Reference proteome</keyword>
<reference evidence="1" key="1">
    <citation type="journal article" date="2020" name="Stud. Mycol.">
        <title>101 Dothideomycetes genomes: a test case for predicting lifestyles and emergence of pathogens.</title>
        <authorList>
            <person name="Haridas S."/>
            <person name="Albert R."/>
            <person name="Binder M."/>
            <person name="Bloem J."/>
            <person name="Labutti K."/>
            <person name="Salamov A."/>
            <person name="Andreopoulos B."/>
            <person name="Baker S."/>
            <person name="Barry K."/>
            <person name="Bills G."/>
            <person name="Bluhm B."/>
            <person name="Cannon C."/>
            <person name="Castanera R."/>
            <person name="Culley D."/>
            <person name="Daum C."/>
            <person name="Ezra D."/>
            <person name="Gonzalez J."/>
            <person name="Henrissat B."/>
            <person name="Kuo A."/>
            <person name="Liang C."/>
            <person name="Lipzen A."/>
            <person name="Lutzoni F."/>
            <person name="Magnuson J."/>
            <person name="Mondo S."/>
            <person name="Nolan M."/>
            <person name="Ohm R."/>
            <person name="Pangilinan J."/>
            <person name="Park H.-J."/>
            <person name="Ramirez L."/>
            <person name="Alfaro M."/>
            <person name="Sun H."/>
            <person name="Tritt A."/>
            <person name="Yoshinaga Y."/>
            <person name="Zwiers L.-H."/>
            <person name="Turgeon B."/>
            <person name="Goodwin S."/>
            <person name="Spatafora J."/>
            <person name="Crous P."/>
            <person name="Grigoriev I."/>
        </authorList>
    </citation>
    <scope>NUCLEOTIDE SEQUENCE</scope>
    <source>
        <strain evidence="1">CBS 525.71</strain>
    </source>
</reference>
<name>A0ACB6S9W4_9PLEO</name>
<protein>
    <submittedName>
        <fullName evidence="1">Uncharacterized protein</fullName>
    </submittedName>
</protein>
<dbReference type="Proteomes" id="UP000799754">
    <property type="component" value="Unassembled WGS sequence"/>
</dbReference>
<sequence>MDIHHQAPKEVVATETTPAPPIDEADPFEVRGQTRTITKWRIPDSTPDSEQAEAALKTEERVEEDTAWRELKELYHVSDAEWEASEAQWREWVSKRDTAGALDAGRFYVPPEKLLWRDYSSGAEERLSKVVEVQHKSCLTCRAIEVVKGDVTISGEEKEKRIARLAHTIPWLQPLPSAGGPISPRVLGESNFDDLLNVSAWGYEAAKSAQEMSAPSKVGTLKKALPKADILNFMNGSKHEFKDRKEHLCATKVLLKSTDADAILDAAIDDPTFLQRAHVFRQNKQAMENAISAADSLQRLSVAEKRTASKAAAEAWELERDLVRLEKIQESLKARIGSAKNGYSVNRYNNKRCQDRKKSYADTGSHPIRYGTLGLHKGADSDDEEEEDVEEEKQEDNIVADESPIERAERNIWERQQRQKLPDTTRQAETGKLNASKESSPSPPILTESPAQIDEEQPAQYTVAHSMFVKALRNFNEHNLEAAQEDNESASTEGDPFKYDAAQETTSTVGEAATPGNEVATGSASKGKAKKDSKTEGLMEEDGVIYALGGGGCLALLIPEYASCSSKHWTPGTSIKLPAQQHREYLLITVALMNWICPEILEPSQLFQSTHQYSPNWLRSVGGTRPHGMQACANRRVRYTLASRRISERVP</sequence>
<gene>
    <name evidence="1" type="ORF">BU25DRAFT_446608</name>
</gene>
<evidence type="ECO:0000313" key="1">
    <source>
        <dbReference type="EMBL" id="KAF2630370.1"/>
    </source>
</evidence>
<organism evidence="1 2">
    <name type="scientific">Macroventuria anomochaeta</name>
    <dbReference type="NCBI Taxonomy" id="301207"/>
    <lineage>
        <taxon>Eukaryota</taxon>
        <taxon>Fungi</taxon>
        <taxon>Dikarya</taxon>
        <taxon>Ascomycota</taxon>
        <taxon>Pezizomycotina</taxon>
        <taxon>Dothideomycetes</taxon>
        <taxon>Pleosporomycetidae</taxon>
        <taxon>Pleosporales</taxon>
        <taxon>Pleosporineae</taxon>
        <taxon>Didymellaceae</taxon>
        <taxon>Macroventuria</taxon>
    </lineage>
</organism>
<comment type="caution">
    <text evidence="1">The sequence shown here is derived from an EMBL/GenBank/DDBJ whole genome shotgun (WGS) entry which is preliminary data.</text>
</comment>
<proteinExistence type="predicted"/>